<evidence type="ECO:0000259" key="1">
    <source>
        <dbReference type="PROSITE" id="PS50127"/>
    </source>
</evidence>
<dbReference type="Gene3D" id="3.10.110.10">
    <property type="entry name" value="Ubiquitin Conjugating Enzyme"/>
    <property type="match status" value="1"/>
</dbReference>
<sequence length="412" mass="44674">MSTCSRVANVMFHQLKAAIAADHPNIMVYMDESNVKSWYFLATNLPGPYAGGEYLFHLVAPDSFPQDPPKFYFLTPNGVYGQGGAICISIGEFHAKDKAGQTGAYGWRPALGMIGFAREVVNGMLNPASLGSGINLCNEKLDVKAHFAAASQNFNRKHYAELVQHFQDFETSNPDHKAVRLCWMWRAAAAASALNFERTDLESLIPAFTDAFGKECWAILAKSLGNIPRASSGPPAGQPAPMSFRVDGRDVIHRVGARIREALVEREPSVRLALVHALNSRILWEIASVGGPAHAPWITQFHAAYTDFLGFLPSVSGGACQKLVPDAMAEVRAYPAIFSKLHADLARFLQTQDIDDKARLGKIFATRVYAEVAEKNTPLGLPSDAGAVSSTAASPSSSIDLDDYVSELLDSC</sequence>
<evidence type="ECO:0000313" key="3">
    <source>
        <dbReference type="Proteomes" id="UP000762676"/>
    </source>
</evidence>
<name>A0AAV4GU24_9GAST</name>
<proteinExistence type="predicted"/>
<dbReference type="InterPro" id="IPR000608">
    <property type="entry name" value="UBC"/>
</dbReference>
<dbReference type="PROSITE" id="PS50127">
    <property type="entry name" value="UBC_2"/>
    <property type="match status" value="1"/>
</dbReference>
<evidence type="ECO:0000313" key="2">
    <source>
        <dbReference type="EMBL" id="GFR88591.1"/>
    </source>
</evidence>
<dbReference type="SUPFAM" id="SSF54495">
    <property type="entry name" value="UBC-like"/>
    <property type="match status" value="1"/>
</dbReference>
<keyword evidence="3" id="KW-1185">Reference proteome</keyword>
<dbReference type="EMBL" id="BMAT01005169">
    <property type="protein sequence ID" value="GFR88591.1"/>
    <property type="molecule type" value="Genomic_DNA"/>
</dbReference>
<accession>A0AAV4GU24</accession>
<feature type="domain" description="UBC core" evidence="1">
    <location>
        <begin position="2"/>
        <end position="172"/>
    </location>
</feature>
<comment type="caution">
    <text evidence="2">The sequence shown here is derived from an EMBL/GenBank/DDBJ whole genome shotgun (WGS) entry which is preliminary data.</text>
</comment>
<dbReference type="InterPro" id="IPR016135">
    <property type="entry name" value="UBQ-conjugating_enzyme/RWD"/>
</dbReference>
<dbReference type="AlphaFoldDB" id="A0AAV4GU24"/>
<gene>
    <name evidence="2" type="ORF">ElyMa_002521800</name>
</gene>
<dbReference type="Proteomes" id="UP000762676">
    <property type="component" value="Unassembled WGS sequence"/>
</dbReference>
<dbReference type="SMART" id="SM00212">
    <property type="entry name" value="UBCc"/>
    <property type="match status" value="1"/>
</dbReference>
<organism evidence="2 3">
    <name type="scientific">Elysia marginata</name>
    <dbReference type="NCBI Taxonomy" id="1093978"/>
    <lineage>
        <taxon>Eukaryota</taxon>
        <taxon>Metazoa</taxon>
        <taxon>Spiralia</taxon>
        <taxon>Lophotrochozoa</taxon>
        <taxon>Mollusca</taxon>
        <taxon>Gastropoda</taxon>
        <taxon>Heterobranchia</taxon>
        <taxon>Euthyneura</taxon>
        <taxon>Panpulmonata</taxon>
        <taxon>Sacoglossa</taxon>
        <taxon>Placobranchoidea</taxon>
        <taxon>Plakobranchidae</taxon>
        <taxon>Elysia</taxon>
    </lineage>
</organism>
<protein>
    <submittedName>
        <fullName evidence="2">Ubiquitin-conjugating enzyme, E2</fullName>
    </submittedName>
</protein>
<reference evidence="2 3" key="1">
    <citation type="journal article" date="2021" name="Elife">
        <title>Chloroplast acquisition without the gene transfer in kleptoplastic sea slugs, Plakobranchus ocellatus.</title>
        <authorList>
            <person name="Maeda T."/>
            <person name="Takahashi S."/>
            <person name="Yoshida T."/>
            <person name="Shimamura S."/>
            <person name="Takaki Y."/>
            <person name="Nagai Y."/>
            <person name="Toyoda A."/>
            <person name="Suzuki Y."/>
            <person name="Arimoto A."/>
            <person name="Ishii H."/>
            <person name="Satoh N."/>
            <person name="Nishiyama T."/>
            <person name="Hasebe M."/>
            <person name="Maruyama T."/>
            <person name="Minagawa J."/>
            <person name="Obokata J."/>
            <person name="Shigenobu S."/>
        </authorList>
    </citation>
    <scope>NUCLEOTIDE SEQUENCE [LARGE SCALE GENOMIC DNA]</scope>
</reference>